<evidence type="ECO:0000313" key="3">
    <source>
        <dbReference type="Proteomes" id="UP000238430"/>
    </source>
</evidence>
<dbReference type="Proteomes" id="UP000238430">
    <property type="component" value="Unassembled WGS sequence"/>
</dbReference>
<dbReference type="RefSeq" id="WP_106676474.1">
    <property type="nucleotide sequence ID" value="NZ_JACHWV010000006.1"/>
</dbReference>
<accession>A0A2T1NLV8</accession>
<keyword evidence="1" id="KW-0732">Signal</keyword>
<evidence type="ECO:0000256" key="1">
    <source>
        <dbReference type="SAM" id="SignalP"/>
    </source>
</evidence>
<protein>
    <submittedName>
        <fullName evidence="2">DUF1573 domain-containing protein</fullName>
    </submittedName>
</protein>
<dbReference type="PANTHER" id="PTHR37833:SF1">
    <property type="entry name" value="SIGNAL PEPTIDE PROTEIN"/>
    <property type="match status" value="1"/>
</dbReference>
<comment type="caution">
    <text evidence="2">The sequence shown here is derived from an EMBL/GenBank/DDBJ whole genome shotgun (WGS) entry which is preliminary data.</text>
</comment>
<dbReference type="InterPro" id="IPR011467">
    <property type="entry name" value="DUF1573"/>
</dbReference>
<organism evidence="2 3">
    <name type="scientific">Mesoflavibacter zeaxanthinifaciens subsp. sabulilitoris</name>
    <dbReference type="NCBI Taxonomy" id="1520893"/>
    <lineage>
        <taxon>Bacteria</taxon>
        <taxon>Pseudomonadati</taxon>
        <taxon>Bacteroidota</taxon>
        <taxon>Flavobacteriia</taxon>
        <taxon>Flavobacteriales</taxon>
        <taxon>Flavobacteriaceae</taxon>
        <taxon>Mesoflavibacter</taxon>
    </lineage>
</organism>
<dbReference type="PANTHER" id="PTHR37833">
    <property type="entry name" value="LIPOPROTEIN-RELATED"/>
    <property type="match status" value="1"/>
</dbReference>
<evidence type="ECO:0000313" key="2">
    <source>
        <dbReference type="EMBL" id="PSG93846.1"/>
    </source>
</evidence>
<dbReference type="InterPro" id="IPR013783">
    <property type="entry name" value="Ig-like_fold"/>
</dbReference>
<dbReference type="AlphaFoldDB" id="A0A2T1NLV8"/>
<dbReference type="Pfam" id="PF07610">
    <property type="entry name" value="DUF1573"/>
    <property type="match status" value="1"/>
</dbReference>
<reference evidence="2 3" key="1">
    <citation type="submission" date="2018-03" db="EMBL/GenBank/DDBJ databases">
        <title>Mesoflavibacter sp. HG37 and Mesoflavibacter sp. HG96 sp.nov., two marine bacteria isolated from seawater of Western Pacific Ocean.</title>
        <authorList>
            <person name="Cheng H."/>
            <person name="Wu Y.-H."/>
            <person name="Guo L.-L."/>
            <person name="Xu X.-W."/>
        </authorList>
    </citation>
    <scope>NUCLEOTIDE SEQUENCE [LARGE SCALE GENOMIC DNA]</scope>
    <source>
        <strain evidence="2 3">KCTC 42117</strain>
    </source>
</reference>
<dbReference type="Gene3D" id="2.60.40.10">
    <property type="entry name" value="Immunoglobulins"/>
    <property type="match status" value="1"/>
</dbReference>
<proteinExistence type="predicted"/>
<name>A0A2T1NLV8_9FLAO</name>
<dbReference type="OrthoDB" id="826619at2"/>
<gene>
    <name evidence="2" type="ORF">C7H61_01330</name>
</gene>
<feature type="signal peptide" evidence="1">
    <location>
        <begin position="1"/>
        <end position="22"/>
    </location>
</feature>
<feature type="chain" id="PRO_5015728554" evidence="1">
    <location>
        <begin position="23"/>
        <end position="154"/>
    </location>
</feature>
<sequence length="154" mass="16641">MKKLILLSFALIGMITFSVAQTAEKTETAKEITNTKGAKIEFESKTIDYGTIENGADGNREFKFTNTGDAPLVITNAKGSCGCTVPTWPRTPIAPGASDVIKVRYATNRTGGFSKTITLTTNAINSATVRLRIKGTVKPKVEEAKETETKEEVH</sequence>
<dbReference type="EMBL" id="PXOT01000014">
    <property type="protein sequence ID" value="PSG93846.1"/>
    <property type="molecule type" value="Genomic_DNA"/>
</dbReference>
<keyword evidence="3" id="KW-1185">Reference proteome</keyword>